<dbReference type="SMART" id="SM00852">
    <property type="entry name" value="MoCF_biosynth"/>
    <property type="match status" value="1"/>
</dbReference>
<accession>A0AAU7Q6E0</accession>
<dbReference type="CDD" id="cd00885">
    <property type="entry name" value="cinA"/>
    <property type="match status" value="1"/>
</dbReference>
<dbReference type="InterPro" id="IPR036425">
    <property type="entry name" value="MoaB/Mog-like_dom_sf"/>
</dbReference>
<dbReference type="AlphaFoldDB" id="A0AAU7Q6E0"/>
<dbReference type="PANTHER" id="PTHR13939:SF0">
    <property type="entry name" value="NMN AMIDOHYDROLASE-LIKE PROTEIN YFAY"/>
    <property type="match status" value="1"/>
</dbReference>
<dbReference type="SUPFAM" id="SSF53218">
    <property type="entry name" value="Molybdenum cofactor biosynthesis proteins"/>
    <property type="match status" value="1"/>
</dbReference>
<gene>
    <name evidence="3" type="ORF">ABK905_18435</name>
</gene>
<name>A0AAU7Q6E0_9GAMM</name>
<dbReference type="InterPro" id="IPR050101">
    <property type="entry name" value="CinA"/>
</dbReference>
<dbReference type="NCBIfam" id="TIGR00200">
    <property type="entry name" value="cinA_nterm"/>
    <property type="match status" value="1"/>
</dbReference>
<protein>
    <recommendedName>
        <fullName evidence="1">CinA-like protein</fullName>
    </recommendedName>
</protein>
<evidence type="ECO:0000313" key="3">
    <source>
        <dbReference type="EMBL" id="XBS68614.1"/>
    </source>
</evidence>
<feature type="domain" description="MoaB/Mog" evidence="2">
    <location>
        <begin position="5"/>
        <end position="172"/>
    </location>
</feature>
<dbReference type="InterPro" id="IPR008135">
    <property type="entry name" value="Competence-induced_CinA"/>
</dbReference>
<proteinExistence type="inferred from homology"/>
<dbReference type="HAMAP" id="MF_00226_B">
    <property type="entry name" value="CinA_B"/>
    <property type="match status" value="1"/>
</dbReference>
<dbReference type="Gene3D" id="3.40.980.10">
    <property type="entry name" value="MoaB/Mog-like domain"/>
    <property type="match status" value="1"/>
</dbReference>
<evidence type="ECO:0000256" key="1">
    <source>
        <dbReference type="HAMAP-Rule" id="MF_00226"/>
    </source>
</evidence>
<dbReference type="PANTHER" id="PTHR13939">
    <property type="entry name" value="NICOTINAMIDE-NUCLEOTIDE AMIDOHYDROLASE PNCC"/>
    <property type="match status" value="1"/>
</dbReference>
<dbReference type="NCBIfam" id="NF002978">
    <property type="entry name" value="PRK03673.1"/>
    <property type="match status" value="1"/>
</dbReference>
<dbReference type="Pfam" id="PF00994">
    <property type="entry name" value="MoCF_biosynth"/>
    <property type="match status" value="1"/>
</dbReference>
<evidence type="ECO:0000259" key="2">
    <source>
        <dbReference type="SMART" id="SM00852"/>
    </source>
</evidence>
<dbReference type="InterPro" id="IPR001453">
    <property type="entry name" value="MoaB/Mog_dom"/>
</dbReference>
<dbReference type="PIRSF" id="PIRSF006728">
    <property type="entry name" value="CinA"/>
    <property type="match status" value="1"/>
</dbReference>
<organism evidence="3">
    <name type="scientific">Acerihabitans sp. KWT182</name>
    <dbReference type="NCBI Taxonomy" id="3157919"/>
    <lineage>
        <taxon>Bacteria</taxon>
        <taxon>Pseudomonadati</taxon>
        <taxon>Pseudomonadota</taxon>
        <taxon>Gammaproteobacteria</taxon>
        <taxon>Enterobacterales</taxon>
        <taxon>Pectobacteriaceae</taxon>
        <taxon>Acerihabitans</taxon>
    </lineage>
</organism>
<reference evidence="3" key="1">
    <citation type="submission" date="2024-06" db="EMBL/GenBank/DDBJ databases">
        <authorList>
            <person name="Coelho C."/>
            <person name="Bento M."/>
            <person name="Garcia E."/>
            <person name="Camelo A."/>
            <person name="Brandao I."/>
            <person name="Espirito Santo C."/>
            <person name="Trovao J."/>
            <person name="Verissimo A."/>
            <person name="Costa J."/>
            <person name="Tiago I."/>
        </authorList>
    </citation>
    <scope>NUCLEOTIDE SEQUENCE</scope>
    <source>
        <strain evidence="3">KWT182</strain>
    </source>
</reference>
<dbReference type="NCBIfam" id="TIGR00177">
    <property type="entry name" value="molyb_syn"/>
    <property type="match status" value="1"/>
</dbReference>
<dbReference type="EMBL" id="CP157947">
    <property type="protein sequence ID" value="XBS68614.1"/>
    <property type="molecule type" value="Genomic_DNA"/>
</dbReference>
<comment type="similarity">
    <text evidence="1">Belongs to the CinA family.</text>
</comment>
<sequence length="412" mass="44803">MLRVEMLCTGDEVLHGQIVDTNAAWLADYLFEQGLPMSARMTVGDNLSALVAALTERSLRADILIVNGGLGPTSDDLSALAASTAAGEELVEHPEWLAKIEAYFAERGRVMAPSNRKQALIPASAEMIDNPVGTACGFALRLNRCLMFFTPGVPSEFKVMVAQEIMPRLRERFDLPDPPLCLRLTTFGRAESDLASQLDGMPLPEDVVLGYRSSMPIIELKLTGPAHERDAMELAWQQVRTVAGESAIYEGTDDLPTQLAGRLRQRGLTLAIGEGFTAGLLSWQCHSAGMPVASGEWLAFAEAAPDAAHSAGAAPSPLPALAREAQRLAARHAAPLALAVGNLENERLSIALYTPDRSYAQTITFTINIQRHGLKTRQEVVSLMALNMLRRWLNGWPVYAEHGWIKITDKLV</sequence>